<gene>
    <name evidence="2" type="ORF">GGX14DRAFT_574090</name>
</gene>
<name>A0AAD6UYN1_9AGAR</name>
<proteinExistence type="predicted"/>
<organism evidence="2 3">
    <name type="scientific">Mycena pura</name>
    <dbReference type="NCBI Taxonomy" id="153505"/>
    <lineage>
        <taxon>Eukaryota</taxon>
        <taxon>Fungi</taxon>
        <taxon>Dikarya</taxon>
        <taxon>Basidiomycota</taxon>
        <taxon>Agaricomycotina</taxon>
        <taxon>Agaricomycetes</taxon>
        <taxon>Agaricomycetidae</taxon>
        <taxon>Agaricales</taxon>
        <taxon>Marasmiineae</taxon>
        <taxon>Mycenaceae</taxon>
        <taxon>Mycena</taxon>
    </lineage>
</organism>
<evidence type="ECO:0000313" key="3">
    <source>
        <dbReference type="Proteomes" id="UP001219525"/>
    </source>
</evidence>
<evidence type="ECO:0000256" key="1">
    <source>
        <dbReference type="SAM" id="Phobius"/>
    </source>
</evidence>
<keyword evidence="1" id="KW-0472">Membrane</keyword>
<comment type="caution">
    <text evidence="2">The sequence shown here is derived from an EMBL/GenBank/DDBJ whole genome shotgun (WGS) entry which is preliminary data.</text>
</comment>
<feature type="transmembrane region" description="Helical" evidence="1">
    <location>
        <begin position="48"/>
        <end position="70"/>
    </location>
</feature>
<feature type="transmembrane region" description="Helical" evidence="1">
    <location>
        <begin position="6"/>
        <end position="27"/>
    </location>
</feature>
<dbReference type="AlphaFoldDB" id="A0AAD6UYN1"/>
<feature type="transmembrane region" description="Helical" evidence="1">
    <location>
        <begin position="90"/>
        <end position="110"/>
    </location>
</feature>
<protein>
    <submittedName>
        <fullName evidence="2">Uncharacterized protein</fullName>
    </submittedName>
</protein>
<dbReference type="Proteomes" id="UP001219525">
    <property type="component" value="Unassembled WGS sequence"/>
</dbReference>
<sequence length="158" mass="17359">MHSCISIPPALYFLVPLTSVLLVFLAVSRADVRPRHDPTIVNIQLRRVVWVFPVVFSLAVLSILAGALLFSRQRSTSFSLAMTDSVVSSVLHLELCFSAMYLLSVVPTLASMHPAKFFFYCIVLATILISATMVSIAGSFEPIPPLIPPILYLCMTAF</sequence>
<keyword evidence="3" id="KW-1185">Reference proteome</keyword>
<keyword evidence="1" id="KW-1133">Transmembrane helix</keyword>
<dbReference type="EMBL" id="JARJCW010000077">
    <property type="protein sequence ID" value="KAJ7197616.1"/>
    <property type="molecule type" value="Genomic_DNA"/>
</dbReference>
<accession>A0AAD6UYN1</accession>
<keyword evidence="1" id="KW-0812">Transmembrane</keyword>
<reference evidence="2" key="1">
    <citation type="submission" date="2023-03" db="EMBL/GenBank/DDBJ databases">
        <title>Massive genome expansion in bonnet fungi (Mycena s.s.) driven by repeated elements and novel gene families across ecological guilds.</title>
        <authorList>
            <consortium name="Lawrence Berkeley National Laboratory"/>
            <person name="Harder C.B."/>
            <person name="Miyauchi S."/>
            <person name="Viragh M."/>
            <person name="Kuo A."/>
            <person name="Thoen E."/>
            <person name="Andreopoulos B."/>
            <person name="Lu D."/>
            <person name="Skrede I."/>
            <person name="Drula E."/>
            <person name="Henrissat B."/>
            <person name="Morin E."/>
            <person name="Kohler A."/>
            <person name="Barry K."/>
            <person name="LaButti K."/>
            <person name="Morin E."/>
            <person name="Salamov A."/>
            <person name="Lipzen A."/>
            <person name="Mereny Z."/>
            <person name="Hegedus B."/>
            <person name="Baldrian P."/>
            <person name="Stursova M."/>
            <person name="Weitz H."/>
            <person name="Taylor A."/>
            <person name="Grigoriev I.V."/>
            <person name="Nagy L.G."/>
            <person name="Martin F."/>
            <person name="Kauserud H."/>
        </authorList>
    </citation>
    <scope>NUCLEOTIDE SEQUENCE</scope>
    <source>
        <strain evidence="2">9144</strain>
    </source>
</reference>
<feature type="transmembrane region" description="Helical" evidence="1">
    <location>
        <begin position="117"/>
        <end position="140"/>
    </location>
</feature>
<evidence type="ECO:0000313" key="2">
    <source>
        <dbReference type="EMBL" id="KAJ7197616.1"/>
    </source>
</evidence>